<dbReference type="Gene3D" id="3.90.105.10">
    <property type="entry name" value="Molybdopterin biosynthesis moea protein, domain 2"/>
    <property type="match status" value="1"/>
</dbReference>
<evidence type="ECO:0000256" key="3">
    <source>
        <dbReference type="ARBA" id="ARBA00010763"/>
    </source>
</evidence>
<dbReference type="GO" id="GO:0005829">
    <property type="term" value="C:cytosol"/>
    <property type="evidence" value="ECO:0007669"/>
    <property type="project" value="TreeGrafter"/>
</dbReference>
<dbReference type="SMART" id="SM00852">
    <property type="entry name" value="MoCF_biosynth"/>
    <property type="match status" value="1"/>
</dbReference>
<dbReference type="RefSeq" id="WP_183010145.1">
    <property type="nucleotide sequence ID" value="NZ_JABEQP010000015.1"/>
</dbReference>
<evidence type="ECO:0000256" key="6">
    <source>
        <dbReference type="RuleBase" id="RU365090"/>
    </source>
</evidence>
<dbReference type="PANTHER" id="PTHR10192:SF5">
    <property type="entry name" value="GEPHYRIN"/>
    <property type="match status" value="1"/>
</dbReference>
<evidence type="ECO:0000256" key="4">
    <source>
        <dbReference type="ARBA" id="ARBA00023150"/>
    </source>
</evidence>
<comment type="cofactor">
    <cofactor evidence="6">
        <name>Mg(2+)</name>
        <dbReference type="ChEBI" id="CHEBI:18420"/>
    </cofactor>
</comment>
<comment type="caution">
    <text evidence="8">The sequence shown here is derived from an EMBL/GenBank/DDBJ whole genome shotgun (WGS) entry which is preliminary data.</text>
</comment>
<dbReference type="Gene3D" id="2.170.190.11">
    <property type="entry name" value="Molybdopterin biosynthesis moea protein, domain 3"/>
    <property type="match status" value="1"/>
</dbReference>
<dbReference type="InterPro" id="IPR005110">
    <property type="entry name" value="MoeA_linker/N"/>
</dbReference>
<gene>
    <name evidence="8" type="ORF">HLH44_17265</name>
</gene>
<dbReference type="PROSITE" id="PS01079">
    <property type="entry name" value="MOCF_BIOSYNTHESIS_2"/>
    <property type="match status" value="1"/>
</dbReference>
<dbReference type="Gene3D" id="3.40.980.10">
    <property type="entry name" value="MoaB/Mog-like domain"/>
    <property type="match status" value="1"/>
</dbReference>
<comment type="function">
    <text evidence="1 6">Catalyzes the insertion of molybdate into adenylated molybdopterin with the concomitant release of AMP.</text>
</comment>
<dbReference type="AlphaFoldDB" id="A0A7W4PIU3"/>
<dbReference type="Pfam" id="PF00994">
    <property type="entry name" value="MoCF_biosynth"/>
    <property type="match status" value="1"/>
</dbReference>
<keyword evidence="6" id="KW-0500">Molybdenum</keyword>
<protein>
    <recommendedName>
        <fullName evidence="6">Molybdopterin molybdenumtransferase</fullName>
        <ecNumber evidence="6">2.10.1.1</ecNumber>
    </recommendedName>
</protein>
<organism evidence="8 9">
    <name type="scientific">Gluconacetobacter dulcium</name>
    <dbReference type="NCBI Taxonomy" id="2729096"/>
    <lineage>
        <taxon>Bacteria</taxon>
        <taxon>Pseudomonadati</taxon>
        <taxon>Pseudomonadota</taxon>
        <taxon>Alphaproteobacteria</taxon>
        <taxon>Acetobacterales</taxon>
        <taxon>Acetobacteraceae</taxon>
        <taxon>Gluconacetobacter</taxon>
    </lineage>
</organism>
<dbReference type="SUPFAM" id="SSF63867">
    <property type="entry name" value="MoeA C-terminal domain-like"/>
    <property type="match status" value="1"/>
</dbReference>
<feature type="domain" description="MoaB/Mog" evidence="7">
    <location>
        <begin position="181"/>
        <end position="317"/>
    </location>
</feature>
<dbReference type="NCBIfam" id="TIGR00177">
    <property type="entry name" value="molyb_syn"/>
    <property type="match status" value="1"/>
</dbReference>
<dbReference type="EC" id="2.10.1.1" evidence="6"/>
<name>A0A7W4PIU3_9PROT</name>
<dbReference type="InterPro" id="IPR008284">
    <property type="entry name" value="MoCF_biosynth_CS"/>
</dbReference>
<dbReference type="CDD" id="cd00887">
    <property type="entry name" value="MoeA"/>
    <property type="match status" value="1"/>
</dbReference>
<keyword evidence="6 8" id="KW-0808">Transferase</keyword>
<reference evidence="8 9" key="1">
    <citation type="submission" date="2020-04" db="EMBL/GenBank/DDBJ databases">
        <title>Description of novel Gluconacetobacter.</title>
        <authorList>
            <person name="Sombolestani A."/>
        </authorList>
    </citation>
    <scope>NUCLEOTIDE SEQUENCE [LARGE SCALE GENOMIC DNA]</scope>
    <source>
        <strain evidence="8 9">LMG 22058</strain>
    </source>
</reference>
<dbReference type="EMBL" id="JABEQP010000015">
    <property type="protein sequence ID" value="MBB2199165.1"/>
    <property type="molecule type" value="Genomic_DNA"/>
</dbReference>
<dbReference type="Pfam" id="PF03453">
    <property type="entry name" value="MoeA_N"/>
    <property type="match status" value="1"/>
</dbReference>
<dbReference type="InterPro" id="IPR036425">
    <property type="entry name" value="MoaB/Mog-like_dom_sf"/>
</dbReference>
<accession>A0A7W4PIU3</accession>
<dbReference type="SUPFAM" id="SSF53218">
    <property type="entry name" value="Molybdenum cofactor biosynthesis proteins"/>
    <property type="match status" value="1"/>
</dbReference>
<comment type="catalytic activity">
    <reaction evidence="5">
        <text>adenylyl-molybdopterin + molybdate = Mo-molybdopterin + AMP + H(+)</text>
        <dbReference type="Rhea" id="RHEA:35047"/>
        <dbReference type="ChEBI" id="CHEBI:15378"/>
        <dbReference type="ChEBI" id="CHEBI:36264"/>
        <dbReference type="ChEBI" id="CHEBI:62727"/>
        <dbReference type="ChEBI" id="CHEBI:71302"/>
        <dbReference type="ChEBI" id="CHEBI:456215"/>
        <dbReference type="EC" id="2.10.1.1"/>
    </reaction>
</comment>
<evidence type="ECO:0000256" key="1">
    <source>
        <dbReference type="ARBA" id="ARBA00002901"/>
    </source>
</evidence>
<evidence type="ECO:0000256" key="2">
    <source>
        <dbReference type="ARBA" id="ARBA00005046"/>
    </source>
</evidence>
<evidence type="ECO:0000313" key="8">
    <source>
        <dbReference type="EMBL" id="MBB2199165.1"/>
    </source>
</evidence>
<proteinExistence type="inferred from homology"/>
<evidence type="ECO:0000256" key="5">
    <source>
        <dbReference type="ARBA" id="ARBA00047317"/>
    </source>
</evidence>
<dbReference type="InterPro" id="IPR038987">
    <property type="entry name" value="MoeA-like"/>
</dbReference>
<dbReference type="InterPro" id="IPR001453">
    <property type="entry name" value="MoaB/Mog_dom"/>
</dbReference>
<dbReference type="Proteomes" id="UP000530320">
    <property type="component" value="Unassembled WGS sequence"/>
</dbReference>
<dbReference type="InterPro" id="IPR005111">
    <property type="entry name" value="MoeA_C_domain_IV"/>
</dbReference>
<evidence type="ECO:0000313" key="9">
    <source>
        <dbReference type="Proteomes" id="UP000530320"/>
    </source>
</evidence>
<keyword evidence="6" id="KW-0479">Metal-binding</keyword>
<dbReference type="Pfam" id="PF03454">
    <property type="entry name" value="MoeA_C"/>
    <property type="match status" value="1"/>
</dbReference>
<dbReference type="GO" id="GO:0046872">
    <property type="term" value="F:metal ion binding"/>
    <property type="evidence" value="ECO:0007669"/>
    <property type="project" value="UniProtKB-UniRule"/>
</dbReference>
<keyword evidence="4 6" id="KW-0501">Molybdenum cofactor biosynthesis</keyword>
<dbReference type="GO" id="GO:0006777">
    <property type="term" value="P:Mo-molybdopterin cofactor biosynthetic process"/>
    <property type="evidence" value="ECO:0007669"/>
    <property type="project" value="UniProtKB-UniRule"/>
</dbReference>
<dbReference type="UniPathway" id="UPA00344"/>
<dbReference type="SUPFAM" id="SSF63882">
    <property type="entry name" value="MoeA N-terminal region -like"/>
    <property type="match status" value="1"/>
</dbReference>
<comment type="similarity">
    <text evidence="3 6">Belongs to the MoeA family.</text>
</comment>
<comment type="pathway">
    <text evidence="2 6">Cofactor biosynthesis; molybdopterin biosynthesis.</text>
</comment>
<evidence type="ECO:0000259" key="7">
    <source>
        <dbReference type="SMART" id="SM00852"/>
    </source>
</evidence>
<dbReference type="InterPro" id="IPR036688">
    <property type="entry name" value="MoeA_C_domain_IV_sf"/>
</dbReference>
<dbReference type="GO" id="GO:0061599">
    <property type="term" value="F:molybdopterin molybdotransferase activity"/>
    <property type="evidence" value="ECO:0007669"/>
    <property type="project" value="UniProtKB-UniRule"/>
</dbReference>
<sequence length="397" mass="40142">MEPCFAAALRYDDALVRLMRRAADIRLASEAVPVGSAVGRVLAHDLHASAPRPAGDLSAMDGFAIRGGIVGMSLRIAGTTHAGQACATLPSGTAWRVLTGAPVPHGADRVVPREHTNSPGEATVELAALPALGAHIRRRGEEFAEGALLIPAGTQLDWRHLALCIAQGAVDIEVRARPRVAIVSSGAELTTSGGGSAIPDSNAPMLGALLAREGTSVTSSLTLADDDRTALADHLGAVAPAADLVVTTGGVSASETDHTPGALADLGAAILFRGVALRPGRPATVASLGATTIFALPGNPLAAALCAVTLVVPFLRALAGRPHPAARGRLTFTPQARAETTTLCLVRTRCEDGMVTLEPVPTVGAADISALAQADGVLPVPASGGLAAGDIVTFMPL</sequence>
<keyword evidence="6" id="KW-0460">Magnesium</keyword>
<dbReference type="InterPro" id="IPR036135">
    <property type="entry name" value="MoeA_linker/N_sf"/>
</dbReference>
<dbReference type="PANTHER" id="PTHR10192">
    <property type="entry name" value="MOLYBDOPTERIN BIOSYNTHESIS PROTEIN"/>
    <property type="match status" value="1"/>
</dbReference>
<dbReference type="Gene3D" id="2.40.340.10">
    <property type="entry name" value="MoeA, C-terminal, domain IV"/>
    <property type="match status" value="1"/>
</dbReference>